<name>M7N808_9BACT</name>
<dbReference type="PATRIC" id="fig|1279009.4.peg.1536"/>
<dbReference type="EMBL" id="AODQ01000028">
    <property type="protein sequence ID" value="EMR03341.1"/>
    <property type="molecule type" value="Genomic_DNA"/>
</dbReference>
<dbReference type="InterPro" id="IPR005560">
    <property type="entry name" value="Csp_YhjQ"/>
</dbReference>
<sequence length="110" mass="12157">MAHDRELLQKLAQCAAACEMCADACLDEDNVKMMVRCIRLDRDCAKICHTASSFVASHSDNAGAILQLCADICRQCGDECAQHKHDHCQECARACRECEEACRSYAGARM</sequence>
<dbReference type="STRING" id="1279009.ADICEAN_01518"/>
<dbReference type="OrthoDB" id="5396211at2"/>
<dbReference type="eggNOG" id="ENOG5032SB1">
    <property type="taxonomic scope" value="Bacteria"/>
</dbReference>
<gene>
    <name evidence="1" type="ORF">ADICEAN_01518</name>
</gene>
<dbReference type="CDD" id="cd08026">
    <property type="entry name" value="DUF326"/>
    <property type="match status" value="1"/>
</dbReference>
<dbReference type="RefSeq" id="WP_009194917.1">
    <property type="nucleotide sequence ID" value="NZ_AODQ01000028.1"/>
</dbReference>
<dbReference type="PANTHER" id="PTHR37310:SF1">
    <property type="entry name" value="CYTOPLASMIC PROTEIN"/>
    <property type="match status" value="1"/>
</dbReference>
<dbReference type="Gene3D" id="1.20.1270.360">
    <property type="match status" value="1"/>
</dbReference>
<dbReference type="InterPro" id="IPR044543">
    <property type="entry name" value="YHJQ-like"/>
</dbReference>
<evidence type="ECO:0000313" key="1">
    <source>
        <dbReference type="EMBL" id="EMR03341.1"/>
    </source>
</evidence>
<dbReference type="Proteomes" id="UP000011910">
    <property type="component" value="Unassembled WGS sequence"/>
</dbReference>
<organism evidence="1 2">
    <name type="scientific">Cesiribacter andamanensis AMV16</name>
    <dbReference type="NCBI Taxonomy" id="1279009"/>
    <lineage>
        <taxon>Bacteria</taxon>
        <taxon>Pseudomonadati</taxon>
        <taxon>Bacteroidota</taxon>
        <taxon>Cytophagia</taxon>
        <taxon>Cytophagales</taxon>
        <taxon>Cesiribacteraceae</taxon>
        <taxon>Cesiribacter</taxon>
    </lineage>
</organism>
<evidence type="ECO:0000313" key="2">
    <source>
        <dbReference type="Proteomes" id="UP000011910"/>
    </source>
</evidence>
<protein>
    <recommendedName>
        <fullName evidence="3">Four-helix bundle copper-binding protein</fullName>
    </recommendedName>
</protein>
<reference evidence="1 2" key="1">
    <citation type="journal article" date="2013" name="Genome Announc.">
        <title>Draft Genome Sequence of Cesiribacter andamanensis Strain AMV16T, Isolated from a Soil Sample from a Mud Volcano in the Andaman Islands, India.</title>
        <authorList>
            <person name="Shivaji S."/>
            <person name="Ara S."/>
            <person name="Begum Z."/>
            <person name="Srinivas T.N."/>
            <person name="Singh A."/>
            <person name="Kumar Pinnaka A."/>
        </authorList>
    </citation>
    <scope>NUCLEOTIDE SEQUENCE [LARGE SCALE GENOMIC DNA]</scope>
    <source>
        <strain evidence="1 2">AMV16</strain>
    </source>
</reference>
<dbReference type="Pfam" id="PF03860">
    <property type="entry name" value="Csp"/>
    <property type="match status" value="1"/>
</dbReference>
<proteinExistence type="predicted"/>
<evidence type="ECO:0008006" key="3">
    <source>
        <dbReference type="Google" id="ProtNLM"/>
    </source>
</evidence>
<accession>M7N808</accession>
<dbReference type="AlphaFoldDB" id="M7N808"/>
<dbReference type="PANTHER" id="PTHR37310">
    <property type="entry name" value="CYTOPLASMIC PROTEIN-RELATED"/>
    <property type="match status" value="1"/>
</dbReference>
<keyword evidence="2" id="KW-1185">Reference proteome</keyword>
<comment type="caution">
    <text evidence="1">The sequence shown here is derived from an EMBL/GenBank/DDBJ whole genome shotgun (WGS) entry which is preliminary data.</text>
</comment>